<dbReference type="EMBL" id="CP035493">
    <property type="protein sequence ID" value="QAY71250.1"/>
    <property type="molecule type" value="Genomic_DNA"/>
</dbReference>
<dbReference type="KEGG" id="xya:ET471_15440"/>
<dbReference type="RefSeq" id="WP_129189754.1">
    <property type="nucleotide sequence ID" value="NZ_CP035493.1"/>
</dbReference>
<evidence type="ECO:0000313" key="2">
    <source>
        <dbReference type="Proteomes" id="UP000292118"/>
    </source>
</evidence>
<organism evidence="1 2">
    <name type="scientific">Xylanimonas protaetiae</name>
    <dbReference type="NCBI Taxonomy" id="2509457"/>
    <lineage>
        <taxon>Bacteria</taxon>
        <taxon>Bacillati</taxon>
        <taxon>Actinomycetota</taxon>
        <taxon>Actinomycetes</taxon>
        <taxon>Micrococcales</taxon>
        <taxon>Promicromonosporaceae</taxon>
        <taxon>Xylanimonas</taxon>
    </lineage>
</organism>
<reference evidence="1 2" key="1">
    <citation type="submission" date="2019-01" db="EMBL/GenBank/DDBJ databases">
        <title>Genome sequencing of strain FW10M-9.</title>
        <authorList>
            <person name="Heo J."/>
            <person name="Kim S.-J."/>
            <person name="Kim J.-S."/>
            <person name="Hong S.-B."/>
            <person name="Kwon S.-W."/>
        </authorList>
    </citation>
    <scope>NUCLEOTIDE SEQUENCE [LARGE SCALE GENOMIC DNA]</scope>
    <source>
        <strain evidence="1 2">FW10M-9</strain>
    </source>
</reference>
<proteinExistence type="predicted"/>
<dbReference type="InterPro" id="IPR046040">
    <property type="entry name" value="DUF5998"/>
</dbReference>
<keyword evidence="2" id="KW-1185">Reference proteome</keyword>
<dbReference type="OrthoDB" id="3725224at2"/>
<gene>
    <name evidence="1" type="ORF">ET471_15440</name>
</gene>
<dbReference type="Proteomes" id="UP000292118">
    <property type="component" value="Chromosome"/>
</dbReference>
<name>A0A4P6F5L1_9MICO</name>
<dbReference type="Pfam" id="PF19461">
    <property type="entry name" value="DUF5998"/>
    <property type="match status" value="1"/>
</dbReference>
<accession>A0A4P6F5L1</accession>
<sequence>MPHTDSPADLTASSGLPADLTAELVRAGYYPQLVADVLDVALAGEAVVAHLVQAETTFDSEVRRHLTVLVLTESRLVTAHVDDHEGDHANPSSAAATTDAVPLSEVRSVSLTHVVAEPASYRSGAGGDHTSELSLVVGWGAVSRIELEPATCGDPSCDADHGLTGSMLPDDVVVRVAAAAEGPAAVRRAVAFARTLSAATTRRR</sequence>
<evidence type="ECO:0000313" key="1">
    <source>
        <dbReference type="EMBL" id="QAY71250.1"/>
    </source>
</evidence>
<protein>
    <submittedName>
        <fullName evidence="1">Phosphodiesterase</fullName>
    </submittedName>
</protein>
<dbReference type="AlphaFoldDB" id="A0A4P6F5L1"/>